<organism evidence="1 2">
    <name type="scientific">Streptococcus suis</name>
    <dbReference type="NCBI Taxonomy" id="1307"/>
    <lineage>
        <taxon>Bacteria</taxon>
        <taxon>Bacillati</taxon>
        <taxon>Bacillota</taxon>
        <taxon>Bacilli</taxon>
        <taxon>Lactobacillales</taxon>
        <taxon>Streptococcaceae</taxon>
        <taxon>Streptococcus</taxon>
    </lineage>
</organism>
<proteinExistence type="predicted"/>
<accession>A0A0Z8E5M5</accession>
<evidence type="ECO:0000313" key="1">
    <source>
        <dbReference type="EMBL" id="QPO26311.1"/>
    </source>
</evidence>
<dbReference type="EMBL" id="CP065430">
    <property type="protein sequence ID" value="QPO26311.1"/>
    <property type="molecule type" value="Genomic_DNA"/>
</dbReference>
<protein>
    <submittedName>
        <fullName evidence="1">Uncharacterized protein</fullName>
    </submittedName>
</protein>
<name>A0A0Z8E5M5_STRSU</name>
<gene>
    <name evidence="1" type="ORF">I5V48_10185</name>
</gene>
<sequence>MKKIVSLLLSVVLLNIVCPVVVFAEDIFDYGNSSTAIIEAPEVVEDIETIDNNHFKFISSEGNISDIFVNDQGDVYVDGKLEMTHQQALLMFEIRKSVSNIGTERSSATWHYLDTYSYDIDFQNRTKSVMLGVISLVVPILSPAIGIGGILDDLFSQKAPGMYITVNRYYKAGYQYYKYVYHFYSDANRKQHVAMREEIKKMW</sequence>
<reference evidence="1 2" key="1">
    <citation type="submission" date="2020-12" db="EMBL/GenBank/DDBJ databases">
        <title>Nonconservative transfer and diversity of a new family of integrative and conjugative elements associated with antibiotic resistance in zoonotic pathogen Streptococcus suis.</title>
        <authorList>
            <person name="Huang J."/>
        </authorList>
    </citation>
    <scope>NUCLEOTIDE SEQUENCE [LARGE SCALE GENOMIC DNA]</scope>
    <source>
        <strain evidence="1 2">YZDH1</strain>
    </source>
</reference>
<evidence type="ECO:0000313" key="2">
    <source>
        <dbReference type="Proteomes" id="UP000594569"/>
    </source>
</evidence>
<dbReference type="RefSeq" id="WP_043024944.1">
    <property type="nucleotide sequence ID" value="NZ_CEDT01000084.1"/>
</dbReference>
<dbReference type="AlphaFoldDB" id="A0A0Z8E5M5"/>
<dbReference type="Proteomes" id="UP000594569">
    <property type="component" value="Chromosome"/>
</dbReference>